<keyword evidence="2" id="KW-0812">Transmembrane</keyword>
<dbReference type="Pfam" id="PF13103">
    <property type="entry name" value="TonB_2"/>
    <property type="match status" value="1"/>
</dbReference>
<comment type="subcellular location">
    <subcellularLocation>
        <location evidence="1">Membrane</location>
        <topology evidence="1">Single-pass membrane protein</topology>
    </subcellularLocation>
</comment>
<dbReference type="SUPFAM" id="SSF74653">
    <property type="entry name" value="TolA/TonB C-terminal domain"/>
    <property type="match status" value="1"/>
</dbReference>
<keyword evidence="9" id="KW-1185">Reference proteome</keyword>
<feature type="compositionally biased region" description="Polar residues" evidence="5">
    <location>
        <begin position="59"/>
        <end position="71"/>
    </location>
</feature>
<dbReference type="InterPro" id="IPR037682">
    <property type="entry name" value="TonB_C"/>
</dbReference>
<feature type="signal peptide" evidence="6">
    <location>
        <begin position="1"/>
        <end position="21"/>
    </location>
</feature>
<feature type="compositionally biased region" description="Low complexity" evidence="5">
    <location>
        <begin position="192"/>
        <end position="206"/>
    </location>
</feature>
<accession>A0A1X6YVH4</accession>
<dbReference type="GO" id="GO:0055085">
    <property type="term" value="P:transmembrane transport"/>
    <property type="evidence" value="ECO:0007669"/>
    <property type="project" value="InterPro"/>
</dbReference>
<feature type="region of interest" description="Disordered" evidence="5">
    <location>
        <begin position="118"/>
        <end position="236"/>
    </location>
</feature>
<reference evidence="8 9" key="1">
    <citation type="submission" date="2017-03" db="EMBL/GenBank/DDBJ databases">
        <authorList>
            <person name="Afonso C.L."/>
            <person name="Miller P.J."/>
            <person name="Scott M.A."/>
            <person name="Spackman E."/>
            <person name="Goraichik I."/>
            <person name="Dimitrov K.M."/>
            <person name="Suarez D.L."/>
            <person name="Swayne D.E."/>
        </authorList>
    </citation>
    <scope>NUCLEOTIDE SEQUENCE [LARGE SCALE GENOMIC DNA]</scope>
    <source>
        <strain evidence="8 9">CECT 8110</strain>
    </source>
</reference>
<sequence length="312" mass="32158">MMIASRSAKMVAASTAFCVHAAALWAFVGTSEIRVEGDAGSPEAARLGSSFADMAAGTLSASPPLETTPQTRPDEAEPDVTAAHEPHRPAQAGHTAPTPPVKSMAVAALPADQAEAIPPDTVQPAQPARPSATPPDTPEVLSPADEPNASVTRSKRPRTRSAEFEKRHEPAPPARTARKEPGPKAAEPQPHGNSNRNARAGAATGSEQAKATAQSRNNGKSSQSGNAAASNYPGKVMRRISQVPKPRVGRRGTAVVSFTVGSGGTLAAISLARSSGSGELDQAALRVIRRAAPFPAPPPSARRNFTIRIQGG</sequence>
<dbReference type="AlphaFoldDB" id="A0A1X6YVH4"/>
<dbReference type="Proteomes" id="UP000193207">
    <property type="component" value="Unassembled WGS sequence"/>
</dbReference>
<evidence type="ECO:0000256" key="2">
    <source>
        <dbReference type="ARBA" id="ARBA00022692"/>
    </source>
</evidence>
<evidence type="ECO:0000256" key="4">
    <source>
        <dbReference type="ARBA" id="ARBA00023136"/>
    </source>
</evidence>
<name>A0A1X6YVH4_9RHOB</name>
<dbReference type="RefSeq" id="WP_085817214.1">
    <property type="nucleotide sequence ID" value="NZ_FWFU01000002.1"/>
</dbReference>
<evidence type="ECO:0000256" key="6">
    <source>
        <dbReference type="SAM" id="SignalP"/>
    </source>
</evidence>
<proteinExistence type="predicted"/>
<dbReference type="EMBL" id="FWFU01000002">
    <property type="protein sequence ID" value="SLN32648.1"/>
    <property type="molecule type" value="Genomic_DNA"/>
</dbReference>
<keyword evidence="3" id="KW-1133">Transmembrane helix</keyword>
<feature type="chain" id="PRO_5010867075" evidence="6">
    <location>
        <begin position="22"/>
        <end position="312"/>
    </location>
</feature>
<feature type="domain" description="TonB C-terminal" evidence="7">
    <location>
        <begin position="226"/>
        <end position="312"/>
    </location>
</feature>
<keyword evidence="4" id="KW-0472">Membrane</keyword>
<evidence type="ECO:0000256" key="3">
    <source>
        <dbReference type="ARBA" id="ARBA00022989"/>
    </source>
</evidence>
<evidence type="ECO:0000313" key="9">
    <source>
        <dbReference type="Proteomes" id="UP000193207"/>
    </source>
</evidence>
<feature type="compositionally biased region" description="Basic and acidic residues" evidence="5">
    <location>
        <begin position="160"/>
        <end position="170"/>
    </location>
</feature>
<protein>
    <submittedName>
        <fullName evidence="8">Gram-negative bacterial tonB protein</fullName>
    </submittedName>
</protein>
<dbReference type="NCBIfam" id="TIGR01352">
    <property type="entry name" value="tonB_Cterm"/>
    <property type="match status" value="1"/>
</dbReference>
<evidence type="ECO:0000259" key="7">
    <source>
        <dbReference type="PROSITE" id="PS52015"/>
    </source>
</evidence>
<feature type="region of interest" description="Disordered" evidence="5">
    <location>
        <begin position="59"/>
        <end position="100"/>
    </location>
</feature>
<keyword evidence="6" id="KW-0732">Signal</keyword>
<dbReference type="Gene3D" id="3.30.1150.10">
    <property type="match status" value="1"/>
</dbReference>
<dbReference type="InterPro" id="IPR006260">
    <property type="entry name" value="TonB/TolA_C"/>
</dbReference>
<feature type="compositionally biased region" description="Polar residues" evidence="5">
    <location>
        <begin position="207"/>
        <end position="229"/>
    </location>
</feature>
<evidence type="ECO:0000256" key="5">
    <source>
        <dbReference type="SAM" id="MobiDB-lite"/>
    </source>
</evidence>
<gene>
    <name evidence="8" type="ORF">ROH8110_01574</name>
</gene>
<dbReference type="PROSITE" id="PS52015">
    <property type="entry name" value="TONB_CTD"/>
    <property type="match status" value="1"/>
</dbReference>
<evidence type="ECO:0000313" key="8">
    <source>
        <dbReference type="EMBL" id="SLN32648.1"/>
    </source>
</evidence>
<organism evidence="8 9">
    <name type="scientific">Roseovarius halotolerans</name>
    <dbReference type="NCBI Taxonomy" id="505353"/>
    <lineage>
        <taxon>Bacteria</taxon>
        <taxon>Pseudomonadati</taxon>
        <taxon>Pseudomonadota</taxon>
        <taxon>Alphaproteobacteria</taxon>
        <taxon>Rhodobacterales</taxon>
        <taxon>Roseobacteraceae</taxon>
        <taxon>Roseovarius</taxon>
    </lineage>
</organism>
<dbReference type="GO" id="GO:0016020">
    <property type="term" value="C:membrane"/>
    <property type="evidence" value="ECO:0007669"/>
    <property type="project" value="UniProtKB-SubCell"/>
</dbReference>
<dbReference type="OrthoDB" id="7930032at2"/>
<evidence type="ECO:0000256" key="1">
    <source>
        <dbReference type="ARBA" id="ARBA00004167"/>
    </source>
</evidence>